<gene>
    <name evidence="3" type="ORF">CTAYLR_001514</name>
</gene>
<protein>
    <submittedName>
        <fullName evidence="3">Uncharacterized protein</fullName>
    </submittedName>
</protein>
<keyword evidence="4" id="KW-1185">Reference proteome</keyword>
<comment type="caution">
    <text evidence="3">The sequence shown here is derived from an EMBL/GenBank/DDBJ whole genome shotgun (WGS) entry which is preliminary data.</text>
</comment>
<evidence type="ECO:0000256" key="1">
    <source>
        <dbReference type="SAM" id="Coils"/>
    </source>
</evidence>
<evidence type="ECO:0000313" key="3">
    <source>
        <dbReference type="EMBL" id="KAJ8602993.1"/>
    </source>
</evidence>
<sequence>MTALKMLQSHLVRVKLQAAEREAELIDRQKALEQECARLRAEYDIAKDELKLCWAYVAQLKLENSQKWRIEERNDWKALVASIQDDRRRLRAENGRLRRRCEEIKEEDDDAHHEEENPPPPPLPPLSPKTSPSQPEQQQRFLWRRLKARGPMDKQQRQRRSPAKSPVLILV</sequence>
<name>A0AAD7UD95_9STRA</name>
<dbReference type="EMBL" id="JAQMWT010000362">
    <property type="protein sequence ID" value="KAJ8602993.1"/>
    <property type="molecule type" value="Genomic_DNA"/>
</dbReference>
<organism evidence="3 4">
    <name type="scientific">Chrysophaeum taylorii</name>
    <dbReference type="NCBI Taxonomy" id="2483200"/>
    <lineage>
        <taxon>Eukaryota</taxon>
        <taxon>Sar</taxon>
        <taxon>Stramenopiles</taxon>
        <taxon>Ochrophyta</taxon>
        <taxon>Pelagophyceae</taxon>
        <taxon>Pelagomonadales</taxon>
        <taxon>Pelagomonadaceae</taxon>
        <taxon>Chrysophaeum</taxon>
    </lineage>
</organism>
<proteinExistence type="predicted"/>
<feature type="region of interest" description="Disordered" evidence="2">
    <location>
        <begin position="98"/>
        <end position="171"/>
    </location>
</feature>
<dbReference type="AlphaFoldDB" id="A0AAD7UD95"/>
<feature type="coiled-coil region" evidence="1">
    <location>
        <begin position="22"/>
        <end position="49"/>
    </location>
</feature>
<evidence type="ECO:0000256" key="2">
    <source>
        <dbReference type="SAM" id="MobiDB-lite"/>
    </source>
</evidence>
<evidence type="ECO:0000313" key="4">
    <source>
        <dbReference type="Proteomes" id="UP001230188"/>
    </source>
</evidence>
<reference evidence="3" key="1">
    <citation type="submission" date="2023-01" db="EMBL/GenBank/DDBJ databases">
        <title>Metagenome sequencing of chrysophaentin producing Chrysophaeum taylorii.</title>
        <authorList>
            <person name="Davison J."/>
            <person name="Bewley C."/>
        </authorList>
    </citation>
    <scope>NUCLEOTIDE SEQUENCE</scope>
    <source>
        <strain evidence="3">NIES-1699</strain>
    </source>
</reference>
<accession>A0AAD7UD95</accession>
<dbReference type="Proteomes" id="UP001230188">
    <property type="component" value="Unassembled WGS sequence"/>
</dbReference>
<feature type="compositionally biased region" description="Pro residues" evidence="2">
    <location>
        <begin position="118"/>
        <end position="127"/>
    </location>
</feature>
<keyword evidence="1" id="KW-0175">Coiled coil</keyword>